<evidence type="ECO:0000256" key="1">
    <source>
        <dbReference type="ARBA" id="ARBA00004571"/>
    </source>
</evidence>
<dbReference type="Gene3D" id="2.40.170.20">
    <property type="entry name" value="TonB-dependent receptor, beta-barrel domain"/>
    <property type="match status" value="1"/>
</dbReference>
<evidence type="ECO:0000256" key="6">
    <source>
        <dbReference type="ARBA" id="ARBA00022729"/>
    </source>
</evidence>
<dbReference type="InterPro" id="IPR000531">
    <property type="entry name" value="Beta-barrel_TonB"/>
</dbReference>
<dbReference type="GO" id="GO:0015344">
    <property type="term" value="F:siderophore uptake transmembrane transporter activity"/>
    <property type="evidence" value="ECO:0007669"/>
    <property type="project" value="TreeGrafter"/>
</dbReference>
<keyword evidence="10 11" id="KW-0998">Cell outer membrane</keyword>
<dbReference type="InterPro" id="IPR012910">
    <property type="entry name" value="Plug_dom"/>
</dbReference>
<sequence length="724" mass="80700">MKKTALYCAMAGLTVVAQPAQALQQDVTSSNADIEVITVVAHRQPRQLSEVAGTVSVLSEEQMQRDLVLNATDLVRYQVGVEIDDGGSRFGDSGFRIRGIGGNRTAIVIDQVPVADQFSVGAFSDTGRGLMELGLASRVEILRGPASTLYGSKALGGVVAISLLEADDVLYGSNYGTRLQLGYNSDSHRAKVMAAQAYANQSGSLLLAAALQYGQELRSEGVAASDRDLQHHRQQGLLARLATDASWGRWQFTLDALQESRDTNIRSGLGEGRQASTTYLAGDDARQQWRALIDLEMEPQAWADTGQWRLYYQYSDTEQDSHEERMLLPEPLLIQRDFEFTQRTAGIGADLAKQFDSVGFAHRLGYGFELISSSLVDERDALQTNLTTQVSTNVLLGETFPLRDFPRSRVTEFGMYVHDEIELWEQGPVISPGVRYENYRLRARHDALFELRYPQSTVTDLTESAWLPKFGVVWPLSEQVEWFGQYARGYRAPPFSDVNVGLYYPQFRVLAIANPDLKAERGYTFETGLRARLTDHSITAAVFHNRYSDFIESRASLGFDPVRQLLIFQSINRDKVVIEGAEFEWQADWNRQWSSQLALAYSRGEDRETGLAIADVAPPQAILEVNYSNGDWESRLVLTAVRGQRELQDADGSLLFSAPGYATVDWVNRWFVADDLSIGAGLFNLTDRRYWKNSRVSGYPIADPSLEVLAEAGLHAGITVNYQF</sequence>
<keyword evidence="9 16" id="KW-0675">Receptor</keyword>
<evidence type="ECO:0000256" key="9">
    <source>
        <dbReference type="ARBA" id="ARBA00023170"/>
    </source>
</evidence>
<protein>
    <submittedName>
        <fullName evidence="16">Hemoglobin/transferrin/lactoferrin receptor protein</fullName>
    </submittedName>
</protein>
<evidence type="ECO:0000259" key="14">
    <source>
        <dbReference type="Pfam" id="PF00593"/>
    </source>
</evidence>
<keyword evidence="7 12" id="KW-0798">TonB box</keyword>
<dbReference type="InterPro" id="IPR039426">
    <property type="entry name" value="TonB-dep_rcpt-like"/>
</dbReference>
<dbReference type="SUPFAM" id="SSF56935">
    <property type="entry name" value="Porins"/>
    <property type="match status" value="1"/>
</dbReference>
<dbReference type="EMBL" id="QGTT01000004">
    <property type="protein sequence ID" value="PWW14066.1"/>
    <property type="molecule type" value="Genomic_DNA"/>
</dbReference>
<feature type="domain" description="TonB-dependent receptor plug" evidence="15">
    <location>
        <begin position="48"/>
        <end position="158"/>
    </location>
</feature>
<evidence type="ECO:0000259" key="15">
    <source>
        <dbReference type="Pfam" id="PF07715"/>
    </source>
</evidence>
<dbReference type="OrthoDB" id="9764669at2"/>
<evidence type="ECO:0000256" key="3">
    <source>
        <dbReference type="ARBA" id="ARBA00022448"/>
    </source>
</evidence>
<dbReference type="RefSeq" id="WP_110075451.1">
    <property type="nucleotide sequence ID" value="NZ_QGTT01000004.1"/>
</dbReference>
<dbReference type="AlphaFoldDB" id="A0A317QAJ9"/>
<evidence type="ECO:0000313" key="16">
    <source>
        <dbReference type="EMBL" id="PWW14066.1"/>
    </source>
</evidence>
<dbReference type="Pfam" id="PF00593">
    <property type="entry name" value="TonB_dep_Rec_b-barrel"/>
    <property type="match status" value="1"/>
</dbReference>
<feature type="chain" id="PRO_5016466562" evidence="13">
    <location>
        <begin position="23"/>
        <end position="724"/>
    </location>
</feature>
<evidence type="ECO:0000256" key="13">
    <source>
        <dbReference type="SAM" id="SignalP"/>
    </source>
</evidence>
<evidence type="ECO:0000256" key="4">
    <source>
        <dbReference type="ARBA" id="ARBA00022452"/>
    </source>
</evidence>
<dbReference type="GO" id="GO:0009279">
    <property type="term" value="C:cell outer membrane"/>
    <property type="evidence" value="ECO:0007669"/>
    <property type="project" value="UniProtKB-SubCell"/>
</dbReference>
<keyword evidence="4 11" id="KW-1134">Transmembrane beta strand</keyword>
<comment type="similarity">
    <text evidence="2">Belongs to the TonB-dependent receptor family. Hemoglobin/haptoglobin binding protein subfamily.</text>
</comment>
<dbReference type="GO" id="GO:0044718">
    <property type="term" value="P:siderophore transmembrane transport"/>
    <property type="evidence" value="ECO:0007669"/>
    <property type="project" value="TreeGrafter"/>
</dbReference>
<keyword evidence="6 13" id="KW-0732">Signal</keyword>
<comment type="subcellular location">
    <subcellularLocation>
        <location evidence="1 11">Cell outer membrane</location>
        <topology evidence="1 11">Multi-pass membrane protein</topology>
    </subcellularLocation>
</comment>
<dbReference type="Pfam" id="PF07715">
    <property type="entry name" value="Plug"/>
    <property type="match status" value="1"/>
</dbReference>
<evidence type="ECO:0000256" key="2">
    <source>
        <dbReference type="ARBA" id="ARBA00008143"/>
    </source>
</evidence>
<dbReference type="Proteomes" id="UP000246964">
    <property type="component" value="Unassembled WGS sequence"/>
</dbReference>
<evidence type="ECO:0000256" key="8">
    <source>
        <dbReference type="ARBA" id="ARBA00023136"/>
    </source>
</evidence>
<feature type="signal peptide" evidence="13">
    <location>
        <begin position="1"/>
        <end position="22"/>
    </location>
</feature>
<dbReference type="InterPro" id="IPR037066">
    <property type="entry name" value="Plug_dom_sf"/>
</dbReference>
<evidence type="ECO:0000256" key="7">
    <source>
        <dbReference type="ARBA" id="ARBA00023077"/>
    </source>
</evidence>
<accession>A0A317QAJ9</accession>
<organism evidence="16 17">
    <name type="scientific">Pseudidiomarina maritima</name>
    <dbReference type="NCBI Taxonomy" id="519453"/>
    <lineage>
        <taxon>Bacteria</taxon>
        <taxon>Pseudomonadati</taxon>
        <taxon>Pseudomonadota</taxon>
        <taxon>Gammaproteobacteria</taxon>
        <taxon>Alteromonadales</taxon>
        <taxon>Idiomarinaceae</taxon>
        <taxon>Pseudidiomarina</taxon>
    </lineage>
</organism>
<keyword evidence="3 11" id="KW-0813">Transport</keyword>
<gene>
    <name evidence="16" type="ORF">DET45_1042</name>
</gene>
<keyword evidence="5 11" id="KW-0812">Transmembrane</keyword>
<dbReference type="CDD" id="cd01347">
    <property type="entry name" value="ligand_gated_channel"/>
    <property type="match status" value="1"/>
</dbReference>
<dbReference type="Gene3D" id="2.170.130.10">
    <property type="entry name" value="TonB-dependent receptor, plug domain"/>
    <property type="match status" value="1"/>
</dbReference>
<evidence type="ECO:0000256" key="5">
    <source>
        <dbReference type="ARBA" id="ARBA00022692"/>
    </source>
</evidence>
<dbReference type="PROSITE" id="PS52016">
    <property type="entry name" value="TONB_DEPENDENT_REC_3"/>
    <property type="match status" value="1"/>
</dbReference>
<evidence type="ECO:0000256" key="11">
    <source>
        <dbReference type="PROSITE-ProRule" id="PRU01360"/>
    </source>
</evidence>
<feature type="domain" description="TonB-dependent receptor-like beta-barrel" evidence="14">
    <location>
        <begin position="248"/>
        <end position="685"/>
    </location>
</feature>
<dbReference type="PANTHER" id="PTHR30069">
    <property type="entry name" value="TONB-DEPENDENT OUTER MEMBRANE RECEPTOR"/>
    <property type="match status" value="1"/>
</dbReference>
<dbReference type="PANTHER" id="PTHR30069:SF29">
    <property type="entry name" value="HEMOGLOBIN AND HEMOGLOBIN-HAPTOGLOBIN-BINDING PROTEIN 1-RELATED"/>
    <property type="match status" value="1"/>
</dbReference>
<evidence type="ECO:0000256" key="10">
    <source>
        <dbReference type="ARBA" id="ARBA00023237"/>
    </source>
</evidence>
<keyword evidence="17" id="KW-1185">Reference proteome</keyword>
<evidence type="ECO:0000313" key="17">
    <source>
        <dbReference type="Proteomes" id="UP000246964"/>
    </source>
</evidence>
<evidence type="ECO:0000256" key="12">
    <source>
        <dbReference type="RuleBase" id="RU003357"/>
    </source>
</evidence>
<comment type="caution">
    <text evidence="16">The sequence shown here is derived from an EMBL/GenBank/DDBJ whole genome shotgun (WGS) entry which is preliminary data.</text>
</comment>
<keyword evidence="8 11" id="KW-0472">Membrane</keyword>
<name>A0A317QAJ9_9GAMM</name>
<dbReference type="InterPro" id="IPR036942">
    <property type="entry name" value="Beta-barrel_TonB_sf"/>
</dbReference>
<proteinExistence type="inferred from homology"/>
<reference evidence="16 17" key="1">
    <citation type="submission" date="2018-05" db="EMBL/GenBank/DDBJ databases">
        <title>Freshwater and sediment microbial communities from various areas in North America, analyzing microbe dynamics in response to fracking.</title>
        <authorList>
            <person name="Lamendella R."/>
        </authorList>
    </citation>
    <scope>NUCLEOTIDE SEQUENCE [LARGE SCALE GENOMIC DNA]</scope>
    <source>
        <strain evidence="16 17">125B1</strain>
    </source>
</reference>